<evidence type="ECO:0000259" key="5">
    <source>
        <dbReference type="PROSITE" id="PS50048"/>
    </source>
</evidence>
<dbReference type="Pfam" id="PF00172">
    <property type="entry name" value="Zn_clus"/>
    <property type="match status" value="1"/>
</dbReference>
<reference evidence="6" key="1">
    <citation type="submission" date="2020-01" db="EMBL/GenBank/DDBJ databases">
        <authorList>
            <consortium name="DOE Joint Genome Institute"/>
            <person name="Haridas S."/>
            <person name="Albert R."/>
            <person name="Binder M."/>
            <person name="Bloem J."/>
            <person name="Labutti K."/>
            <person name="Salamov A."/>
            <person name="Andreopoulos B."/>
            <person name="Baker S.E."/>
            <person name="Barry K."/>
            <person name="Bills G."/>
            <person name="Bluhm B.H."/>
            <person name="Cannon C."/>
            <person name="Castanera R."/>
            <person name="Culley D.E."/>
            <person name="Daum C."/>
            <person name="Ezra D."/>
            <person name="Gonzalez J.B."/>
            <person name="Henrissat B."/>
            <person name="Kuo A."/>
            <person name="Liang C."/>
            <person name="Lipzen A."/>
            <person name="Lutzoni F."/>
            <person name="Magnuson J."/>
            <person name="Mondo S."/>
            <person name="Nolan M."/>
            <person name="Ohm R."/>
            <person name="Pangilinan J."/>
            <person name="Park H.-J."/>
            <person name="Ramirez L."/>
            <person name="Alfaro M."/>
            <person name="Sun H."/>
            <person name="Tritt A."/>
            <person name="Yoshinaga Y."/>
            <person name="Zwiers L.-H."/>
            <person name="Turgeon B.G."/>
            <person name="Goodwin S.B."/>
            <person name="Spatafora J.W."/>
            <person name="Crous P.W."/>
            <person name="Grigoriev I.V."/>
        </authorList>
    </citation>
    <scope>NUCLEOTIDE SEQUENCE</scope>
    <source>
        <strain evidence="6">IPT5</strain>
    </source>
</reference>
<dbReference type="GO" id="GO:0008374">
    <property type="term" value="F:O-acyltransferase activity"/>
    <property type="evidence" value="ECO:0007669"/>
    <property type="project" value="TreeGrafter"/>
</dbReference>
<feature type="compositionally biased region" description="Low complexity" evidence="4">
    <location>
        <begin position="12"/>
        <end position="26"/>
    </location>
</feature>
<dbReference type="SMART" id="SM01266">
    <property type="entry name" value="Mac"/>
    <property type="match status" value="1"/>
</dbReference>
<organism evidence="6 7">
    <name type="scientific">Plenodomus tracheiphilus IPT5</name>
    <dbReference type="NCBI Taxonomy" id="1408161"/>
    <lineage>
        <taxon>Eukaryota</taxon>
        <taxon>Fungi</taxon>
        <taxon>Dikarya</taxon>
        <taxon>Ascomycota</taxon>
        <taxon>Pezizomycotina</taxon>
        <taxon>Dothideomycetes</taxon>
        <taxon>Pleosporomycetidae</taxon>
        <taxon>Pleosporales</taxon>
        <taxon>Pleosporineae</taxon>
        <taxon>Leptosphaeriaceae</taxon>
        <taxon>Plenodomus</taxon>
    </lineage>
</organism>
<dbReference type="InterPro" id="IPR024688">
    <property type="entry name" value="Mac_dom"/>
</dbReference>
<dbReference type="AlphaFoldDB" id="A0A6A7B5A7"/>
<dbReference type="PANTHER" id="PTHR23416:SF76">
    <property type="entry name" value="ZN(II)2CYS6 TRANSCRIPTION FACTOR (EUROFUNG)"/>
    <property type="match status" value="1"/>
</dbReference>
<dbReference type="GO" id="GO:0000981">
    <property type="term" value="F:DNA-binding transcription factor activity, RNA polymerase II-specific"/>
    <property type="evidence" value="ECO:0007669"/>
    <property type="project" value="InterPro"/>
</dbReference>
<dbReference type="PROSITE" id="PS50048">
    <property type="entry name" value="ZN2_CY6_FUNGAL_2"/>
    <property type="match status" value="1"/>
</dbReference>
<dbReference type="SUPFAM" id="SSF57701">
    <property type="entry name" value="Zn2/Cys6 DNA-binding domain"/>
    <property type="match status" value="1"/>
</dbReference>
<evidence type="ECO:0000256" key="1">
    <source>
        <dbReference type="ARBA" id="ARBA00007274"/>
    </source>
</evidence>
<dbReference type="OrthoDB" id="25818at2759"/>
<evidence type="ECO:0000313" key="6">
    <source>
        <dbReference type="EMBL" id="KAF2850404.1"/>
    </source>
</evidence>
<gene>
    <name evidence="6" type="ORF">T440DRAFT_468714</name>
</gene>
<dbReference type="CDD" id="cd00067">
    <property type="entry name" value="GAL4"/>
    <property type="match status" value="1"/>
</dbReference>
<dbReference type="Pfam" id="PF12464">
    <property type="entry name" value="Mac"/>
    <property type="match status" value="1"/>
</dbReference>
<feature type="compositionally biased region" description="Polar residues" evidence="4">
    <location>
        <begin position="33"/>
        <end position="50"/>
    </location>
</feature>
<dbReference type="InterPro" id="IPR036864">
    <property type="entry name" value="Zn2-C6_fun-type_DNA-bd_sf"/>
</dbReference>
<keyword evidence="3" id="KW-0539">Nucleus</keyword>
<feature type="compositionally biased region" description="Polar residues" evidence="4">
    <location>
        <begin position="71"/>
        <end position="84"/>
    </location>
</feature>
<evidence type="ECO:0000313" key="7">
    <source>
        <dbReference type="Proteomes" id="UP000799423"/>
    </source>
</evidence>
<dbReference type="SMART" id="SM00066">
    <property type="entry name" value="GAL4"/>
    <property type="match status" value="1"/>
</dbReference>
<dbReference type="Gene3D" id="2.160.10.10">
    <property type="entry name" value="Hexapeptide repeat proteins"/>
    <property type="match status" value="1"/>
</dbReference>
<protein>
    <submittedName>
        <fullName evidence="6">Trimeric LpxA-like protein</fullName>
    </submittedName>
</protein>
<dbReference type="GO" id="GO:0016407">
    <property type="term" value="F:acetyltransferase activity"/>
    <property type="evidence" value="ECO:0007669"/>
    <property type="project" value="InterPro"/>
</dbReference>
<keyword evidence="2" id="KW-0808">Transferase</keyword>
<evidence type="ECO:0000256" key="4">
    <source>
        <dbReference type="SAM" id="MobiDB-lite"/>
    </source>
</evidence>
<evidence type="ECO:0000256" key="3">
    <source>
        <dbReference type="ARBA" id="ARBA00023242"/>
    </source>
</evidence>
<evidence type="ECO:0000256" key="2">
    <source>
        <dbReference type="ARBA" id="ARBA00022679"/>
    </source>
</evidence>
<dbReference type="SUPFAM" id="SSF51161">
    <property type="entry name" value="Trimeric LpxA-like enzymes"/>
    <property type="match status" value="1"/>
</dbReference>
<dbReference type="Gene3D" id="4.10.240.10">
    <property type="entry name" value="Zn(2)-C6 fungal-type DNA-binding domain"/>
    <property type="match status" value="1"/>
</dbReference>
<dbReference type="PANTHER" id="PTHR23416">
    <property type="entry name" value="SIALIC ACID SYNTHASE-RELATED"/>
    <property type="match status" value="1"/>
</dbReference>
<keyword evidence="7" id="KW-1185">Reference proteome</keyword>
<dbReference type="GO" id="GO:0008270">
    <property type="term" value="F:zinc ion binding"/>
    <property type="evidence" value="ECO:0007669"/>
    <property type="project" value="InterPro"/>
</dbReference>
<accession>A0A6A7B5A7</accession>
<comment type="similarity">
    <text evidence="1">Belongs to the transferase hexapeptide repeat family.</text>
</comment>
<dbReference type="Pfam" id="PF00132">
    <property type="entry name" value="Hexapep"/>
    <property type="match status" value="1"/>
</dbReference>
<feature type="domain" description="Zn(2)-C6 fungal-type" evidence="5">
    <location>
        <begin position="89"/>
        <end position="117"/>
    </location>
</feature>
<name>A0A6A7B5A7_9PLEO</name>
<dbReference type="InterPro" id="IPR001451">
    <property type="entry name" value="Hexapep"/>
</dbReference>
<dbReference type="InterPro" id="IPR011004">
    <property type="entry name" value="Trimer_LpxA-like_sf"/>
</dbReference>
<feature type="region of interest" description="Disordered" evidence="4">
    <location>
        <begin position="1"/>
        <end position="89"/>
    </location>
</feature>
<dbReference type="InterPro" id="IPR001138">
    <property type="entry name" value="Zn2Cys6_DnaBD"/>
</dbReference>
<proteinExistence type="inferred from homology"/>
<sequence length="454" mass="49768">MSSLDHPEVGGQQATVPTETPQPTVEETLHRNPYSSDSSQKGKSFLSPSNLGHVGFNSVKEGPPEVAGVSKQVTSSQEQEQDAAQTEPGCETCRKRKKQCDETKPECNQCTRLNLVCRGYAHMSPEQEGTTSKDAPVPLAKKRSFNAFNSDVHACTVCHKWHSPPCKGSQNLQSVLEEQRQRAGSLRPQHDSSMVPYPAMGHESVTTPAANTLADSQAHHWMVQYPMQPSQLPAPPEMHWHSALTAVTQPAPQPMVELSEKYKMLLGKPFLPYDEELIKERRRCTDAVRRFNLLVNPSRGQQQKSLQAIIVPKRIRSFERHYITEHIGLNMQVAAPFLCDYGYNMYIGDSVDIHANCHFSDSAKIHIGKNTTIGTGVRISTLTVPSDSKALKGSNGTQTALEVFIGENVYIGADCSIAAGVKIGDGAIAYPSSVIVHNLPPGSRVRGNPALPYI</sequence>
<dbReference type="EMBL" id="MU006307">
    <property type="protein sequence ID" value="KAF2850404.1"/>
    <property type="molecule type" value="Genomic_DNA"/>
</dbReference>
<dbReference type="InterPro" id="IPR051159">
    <property type="entry name" value="Hexapeptide_acetyltransf"/>
</dbReference>
<dbReference type="Proteomes" id="UP000799423">
    <property type="component" value="Unassembled WGS sequence"/>
</dbReference>
<dbReference type="PROSITE" id="PS00463">
    <property type="entry name" value="ZN2_CY6_FUNGAL_1"/>
    <property type="match status" value="1"/>
</dbReference>